<reference evidence="2 3" key="1">
    <citation type="submission" date="2023-02" db="EMBL/GenBank/DDBJ databases">
        <title>LHISI_Scaffold_Assembly.</title>
        <authorList>
            <person name="Stuart O.P."/>
            <person name="Cleave R."/>
            <person name="Magrath M.J.L."/>
            <person name="Mikheyev A.S."/>
        </authorList>
    </citation>
    <scope>NUCLEOTIDE SEQUENCE [LARGE SCALE GENOMIC DNA]</scope>
    <source>
        <strain evidence="2">Daus_M_001</strain>
        <tissue evidence="2">Leg muscle</tissue>
    </source>
</reference>
<feature type="compositionally biased region" description="Basic and acidic residues" evidence="1">
    <location>
        <begin position="62"/>
        <end position="71"/>
    </location>
</feature>
<evidence type="ECO:0000256" key="1">
    <source>
        <dbReference type="SAM" id="MobiDB-lite"/>
    </source>
</evidence>
<keyword evidence="3" id="KW-1185">Reference proteome</keyword>
<evidence type="ECO:0000313" key="3">
    <source>
        <dbReference type="Proteomes" id="UP001159363"/>
    </source>
</evidence>
<name>A0ABQ9I040_9NEOP</name>
<evidence type="ECO:0000313" key="2">
    <source>
        <dbReference type="EMBL" id="KAJ8889994.1"/>
    </source>
</evidence>
<dbReference type="Proteomes" id="UP001159363">
    <property type="component" value="Chromosome 3"/>
</dbReference>
<feature type="compositionally biased region" description="Basic and acidic residues" evidence="1">
    <location>
        <begin position="38"/>
        <end position="54"/>
    </location>
</feature>
<feature type="region of interest" description="Disordered" evidence="1">
    <location>
        <begin position="38"/>
        <end position="71"/>
    </location>
</feature>
<gene>
    <name evidence="2" type="ORF">PR048_009499</name>
</gene>
<evidence type="ECO:0008006" key="4">
    <source>
        <dbReference type="Google" id="ProtNLM"/>
    </source>
</evidence>
<sequence length="152" mass="17327">MISIICVNADIIHTAVHGTSTLARFDFMKLLANKTHEKKTADSKMPSEIRKIKSDTFPGSGQHRERKLEQTDRLDKRKAWRYCPYEKHRMTNYKCIKCEPQNCLESSKKLCTDHGLITHKSEASDRTGANQRPAISHNPSDVSQHGRACAVY</sequence>
<organism evidence="2 3">
    <name type="scientific">Dryococelus australis</name>
    <dbReference type="NCBI Taxonomy" id="614101"/>
    <lineage>
        <taxon>Eukaryota</taxon>
        <taxon>Metazoa</taxon>
        <taxon>Ecdysozoa</taxon>
        <taxon>Arthropoda</taxon>
        <taxon>Hexapoda</taxon>
        <taxon>Insecta</taxon>
        <taxon>Pterygota</taxon>
        <taxon>Neoptera</taxon>
        <taxon>Polyneoptera</taxon>
        <taxon>Phasmatodea</taxon>
        <taxon>Verophasmatodea</taxon>
        <taxon>Anareolatae</taxon>
        <taxon>Phasmatidae</taxon>
        <taxon>Eurycanthinae</taxon>
        <taxon>Dryococelus</taxon>
    </lineage>
</organism>
<accession>A0ABQ9I040</accession>
<comment type="caution">
    <text evidence="2">The sequence shown here is derived from an EMBL/GenBank/DDBJ whole genome shotgun (WGS) entry which is preliminary data.</text>
</comment>
<dbReference type="EMBL" id="JARBHB010000003">
    <property type="protein sequence ID" value="KAJ8889994.1"/>
    <property type="molecule type" value="Genomic_DNA"/>
</dbReference>
<protein>
    <recommendedName>
        <fullName evidence="4">C2H2-type domain-containing protein</fullName>
    </recommendedName>
</protein>
<feature type="region of interest" description="Disordered" evidence="1">
    <location>
        <begin position="122"/>
        <end position="152"/>
    </location>
</feature>
<proteinExistence type="predicted"/>